<accession>T0MM23</accession>
<evidence type="ECO:0000313" key="1">
    <source>
        <dbReference type="EMBL" id="EQB62060.1"/>
    </source>
</evidence>
<dbReference type="VEuPathDB" id="MicrosporidiaDB:NAPIS_ORF00365"/>
<evidence type="ECO:0000313" key="2">
    <source>
        <dbReference type="Proteomes" id="UP000053780"/>
    </source>
</evidence>
<sequence>MDFIANAPYGMTYKEFYNIYNGKIIHKEPLCLIEIISHDNVIETENNIYNISNIDESQSNLQLSKKSVSQSNVLSKVYFYEKNINPEINDHLILSSNNNQVLPIQNVYELPAINNYSKNVEFYNNQSNEHLNIILEGEKENSNNFNDDQSNKNDDIIFEVMDPSEEDICISDIINTHLNEQKEFSIYYEDNKKLHF</sequence>
<reference evidence="1 2" key="1">
    <citation type="journal article" date="2013" name="BMC Genomics">
        <title>Genome sequencing and comparative genomics of honey bee microsporidia, Nosema apis reveal novel insights into host-parasite interactions.</title>
        <authorList>
            <person name="Chen Yp."/>
            <person name="Pettis J.S."/>
            <person name="Zhao Y."/>
            <person name="Liu X."/>
            <person name="Tallon L.J."/>
            <person name="Sadzewicz L.D."/>
            <person name="Li R."/>
            <person name="Zheng H."/>
            <person name="Huang S."/>
            <person name="Zhang X."/>
            <person name="Hamilton M.C."/>
            <person name="Pernal S.F."/>
            <person name="Melathopoulos A.P."/>
            <person name="Yan X."/>
            <person name="Evans J.D."/>
        </authorList>
    </citation>
    <scope>NUCLEOTIDE SEQUENCE [LARGE SCALE GENOMIC DNA]</scope>
    <source>
        <strain evidence="1 2">BRL 01</strain>
    </source>
</reference>
<protein>
    <submittedName>
        <fullName evidence="1">Uncharacterized protein</fullName>
    </submittedName>
</protein>
<organism evidence="1 2">
    <name type="scientific">Vairimorpha apis BRL 01</name>
    <dbReference type="NCBI Taxonomy" id="1037528"/>
    <lineage>
        <taxon>Eukaryota</taxon>
        <taxon>Fungi</taxon>
        <taxon>Fungi incertae sedis</taxon>
        <taxon>Microsporidia</taxon>
        <taxon>Nosematidae</taxon>
        <taxon>Vairimorpha</taxon>
    </lineage>
</organism>
<dbReference type="Proteomes" id="UP000053780">
    <property type="component" value="Unassembled WGS sequence"/>
</dbReference>
<keyword evidence="2" id="KW-1185">Reference proteome</keyword>
<dbReference type="AlphaFoldDB" id="T0MM23"/>
<dbReference type="EMBL" id="KE647033">
    <property type="protein sequence ID" value="EQB62060.1"/>
    <property type="molecule type" value="Genomic_DNA"/>
</dbReference>
<name>T0MM23_9MICR</name>
<gene>
    <name evidence="1" type="ORF">NAPIS_ORF00365</name>
</gene>
<dbReference type="HOGENOM" id="CLU_1390602_0_0_1"/>
<proteinExistence type="predicted"/>